<dbReference type="VEuPathDB" id="VectorBase:LOC119163353"/>
<dbReference type="InterPro" id="IPR004254">
    <property type="entry name" value="AdipoR/HlyIII-related"/>
</dbReference>
<evidence type="ECO:0000256" key="7">
    <source>
        <dbReference type="SAM" id="MobiDB-lite"/>
    </source>
</evidence>
<name>A0A9J6EDE2_RHIMP</name>
<comment type="similarity">
    <text evidence="2">Belongs to the ADIPOR family.</text>
</comment>
<sequence>MMEVRERRGASASAAAAVSGSGGVVVVRRGATTASELEGFLDEDESSLAPPGTPAEVDDDEEERVDEELSLPARAAEQAEHLVRKVLEEAEQAEQLVRKVWEEAWKVCHFSSLPQWLQDNDFLHRGHRPPLPSFSACFRSIFRVHTETGNIWTHLLGCLAFVGMAAYFLTRPSAEIQWQEKVVFASFFAGAIMCMGMSFTFHTVSCHSEKVGKLFSKLDYCGIALLIIGSFVPWLYYGFYCDTQPKLIYLTVVVVLGIAAVVVSLWDKFGEPRYRPLRAGVFMGFGLSGVVPALHYLFAQGFLSAVYEASFGWLCLMGALYIAGALFYALRVPERWFPGKCDILSFVCSLIHMCHTSASKTNSLTVTMASCSSMQAAAMPKAAKGNKAFIFTTYVHNVDEKGARPLLHRPFIGAETLKEKEAASRLDVRRVSDGCFRCPRRTLLRVSF</sequence>
<evidence type="ECO:0008006" key="11">
    <source>
        <dbReference type="Google" id="ProtNLM"/>
    </source>
</evidence>
<feature type="binding site" evidence="6">
    <location>
        <position position="352"/>
    </location>
    <ligand>
        <name>Zn(2+)</name>
        <dbReference type="ChEBI" id="CHEBI:29105"/>
    </ligand>
</feature>
<gene>
    <name evidence="9" type="ORF">HPB51_025960</name>
</gene>
<keyword evidence="6" id="KW-0479">Metal-binding</keyword>
<keyword evidence="3 8" id="KW-0812">Transmembrane</keyword>
<evidence type="ECO:0000313" key="10">
    <source>
        <dbReference type="Proteomes" id="UP000821866"/>
    </source>
</evidence>
<feature type="transmembrane region" description="Helical" evidence="8">
    <location>
        <begin position="218"/>
        <end position="236"/>
    </location>
</feature>
<feature type="binding site" evidence="6">
    <location>
        <position position="202"/>
    </location>
    <ligand>
        <name>Zn(2+)</name>
        <dbReference type="ChEBI" id="CHEBI:29105"/>
    </ligand>
</feature>
<protein>
    <recommendedName>
        <fullName evidence="11">Adiponectin receptor</fullName>
    </recommendedName>
</protein>
<feature type="transmembrane region" description="Helical" evidence="8">
    <location>
        <begin position="279"/>
        <end position="298"/>
    </location>
</feature>
<dbReference type="PANTHER" id="PTHR20855">
    <property type="entry name" value="ADIPOR/PROGESTIN RECEPTOR-RELATED"/>
    <property type="match status" value="1"/>
</dbReference>
<proteinExistence type="inferred from homology"/>
<evidence type="ECO:0000256" key="4">
    <source>
        <dbReference type="ARBA" id="ARBA00022989"/>
    </source>
</evidence>
<dbReference type="AlphaFoldDB" id="A0A9J6EDE2"/>
<keyword evidence="5 8" id="KW-0472">Membrane</keyword>
<evidence type="ECO:0000256" key="6">
    <source>
        <dbReference type="PIRSR" id="PIRSR604254-1"/>
    </source>
</evidence>
<reference evidence="9" key="1">
    <citation type="journal article" date="2020" name="Cell">
        <title>Large-Scale Comparative Analyses of Tick Genomes Elucidate Their Genetic Diversity and Vector Capacities.</title>
        <authorList>
            <consortium name="Tick Genome and Microbiome Consortium (TIGMIC)"/>
            <person name="Jia N."/>
            <person name="Wang J."/>
            <person name="Shi W."/>
            <person name="Du L."/>
            <person name="Sun Y."/>
            <person name="Zhan W."/>
            <person name="Jiang J.F."/>
            <person name="Wang Q."/>
            <person name="Zhang B."/>
            <person name="Ji P."/>
            <person name="Bell-Sakyi L."/>
            <person name="Cui X.M."/>
            <person name="Yuan T.T."/>
            <person name="Jiang B.G."/>
            <person name="Yang W.F."/>
            <person name="Lam T.T."/>
            <person name="Chang Q.C."/>
            <person name="Ding S.J."/>
            <person name="Wang X.J."/>
            <person name="Zhu J.G."/>
            <person name="Ruan X.D."/>
            <person name="Zhao L."/>
            <person name="Wei J.T."/>
            <person name="Ye R.Z."/>
            <person name="Que T.C."/>
            <person name="Du C.H."/>
            <person name="Zhou Y.H."/>
            <person name="Cheng J.X."/>
            <person name="Dai P.F."/>
            <person name="Guo W.B."/>
            <person name="Han X.H."/>
            <person name="Huang E.J."/>
            <person name="Li L.F."/>
            <person name="Wei W."/>
            <person name="Gao Y.C."/>
            <person name="Liu J.Z."/>
            <person name="Shao H.Z."/>
            <person name="Wang X."/>
            <person name="Wang C.C."/>
            <person name="Yang T.C."/>
            <person name="Huo Q.B."/>
            <person name="Li W."/>
            <person name="Chen H.Y."/>
            <person name="Chen S.E."/>
            <person name="Zhou L.G."/>
            <person name="Ni X.B."/>
            <person name="Tian J.H."/>
            <person name="Sheng Y."/>
            <person name="Liu T."/>
            <person name="Pan Y.S."/>
            <person name="Xia L.Y."/>
            <person name="Li J."/>
            <person name="Zhao F."/>
            <person name="Cao W.C."/>
        </authorList>
    </citation>
    <scope>NUCLEOTIDE SEQUENCE</scope>
    <source>
        <strain evidence="9">Rmic-2018</strain>
    </source>
</reference>
<reference evidence="9" key="2">
    <citation type="submission" date="2021-09" db="EMBL/GenBank/DDBJ databases">
        <authorList>
            <person name="Jia N."/>
            <person name="Wang J."/>
            <person name="Shi W."/>
            <person name="Du L."/>
            <person name="Sun Y."/>
            <person name="Zhan W."/>
            <person name="Jiang J."/>
            <person name="Wang Q."/>
            <person name="Zhang B."/>
            <person name="Ji P."/>
            <person name="Sakyi L.B."/>
            <person name="Cui X."/>
            <person name="Yuan T."/>
            <person name="Jiang B."/>
            <person name="Yang W."/>
            <person name="Lam T.T.-Y."/>
            <person name="Chang Q."/>
            <person name="Ding S."/>
            <person name="Wang X."/>
            <person name="Zhu J."/>
            <person name="Ruan X."/>
            <person name="Zhao L."/>
            <person name="Wei J."/>
            <person name="Que T."/>
            <person name="Du C."/>
            <person name="Cheng J."/>
            <person name="Dai P."/>
            <person name="Han X."/>
            <person name="Huang E."/>
            <person name="Gao Y."/>
            <person name="Liu J."/>
            <person name="Shao H."/>
            <person name="Ye R."/>
            <person name="Li L."/>
            <person name="Wei W."/>
            <person name="Wang X."/>
            <person name="Wang C."/>
            <person name="Huo Q."/>
            <person name="Li W."/>
            <person name="Guo W."/>
            <person name="Chen H."/>
            <person name="Chen S."/>
            <person name="Zhou L."/>
            <person name="Zhou L."/>
            <person name="Ni X."/>
            <person name="Tian J."/>
            <person name="Zhou Y."/>
            <person name="Sheng Y."/>
            <person name="Liu T."/>
            <person name="Pan Y."/>
            <person name="Xia L."/>
            <person name="Li J."/>
            <person name="Zhao F."/>
            <person name="Cao W."/>
        </authorList>
    </citation>
    <scope>NUCLEOTIDE SEQUENCE</scope>
    <source>
        <strain evidence="9">Rmic-2018</strain>
        <tissue evidence="9">Larvae</tissue>
    </source>
</reference>
<dbReference type="GO" id="GO:0033211">
    <property type="term" value="P:adiponectin-activated signaling pathway"/>
    <property type="evidence" value="ECO:0007669"/>
    <property type="project" value="TreeGrafter"/>
</dbReference>
<organism evidence="9 10">
    <name type="scientific">Rhipicephalus microplus</name>
    <name type="common">Cattle tick</name>
    <name type="synonym">Boophilus microplus</name>
    <dbReference type="NCBI Taxonomy" id="6941"/>
    <lineage>
        <taxon>Eukaryota</taxon>
        <taxon>Metazoa</taxon>
        <taxon>Ecdysozoa</taxon>
        <taxon>Arthropoda</taxon>
        <taxon>Chelicerata</taxon>
        <taxon>Arachnida</taxon>
        <taxon>Acari</taxon>
        <taxon>Parasitiformes</taxon>
        <taxon>Ixodida</taxon>
        <taxon>Ixodoidea</taxon>
        <taxon>Ixodidae</taxon>
        <taxon>Rhipicephalinae</taxon>
        <taxon>Rhipicephalus</taxon>
        <taxon>Boophilus</taxon>
    </lineage>
</organism>
<dbReference type="GO" id="GO:0038023">
    <property type="term" value="F:signaling receptor activity"/>
    <property type="evidence" value="ECO:0007669"/>
    <property type="project" value="TreeGrafter"/>
</dbReference>
<dbReference type="PANTHER" id="PTHR20855:SF52">
    <property type="entry name" value="ADIPONECTIN RECEPTOR PROTEIN"/>
    <property type="match status" value="1"/>
</dbReference>
<evidence type="ECO:0000256" key="3">
    <source>
        <dbReference type="ARBA" id="ARBA00022692"/>
    </source>
</evidence>
<comment type="subcellular location">
    <subcellularLocation>
        <location evidence="1">Membrane</location>
        <topology evidence="1">Multi-pass membrane protein</topology>
    </subcellularLocation>
</comment>
<keyword evidence="6" id="KW-0862">Zinc</keyword>
<feature type="region of interest" description="Disordered" evidence="7">
    <location>
        <begin position="38"/>
        <end position="62"/>
    </location>
</feature>
<keyword evidence="10" id="KW-1185">Reference proteome</keyword>
<feature type="transmembrane region" description="Helical" evidence="8">
    <location>
        <begin position="248"/>
        <end position="267"/>
    </location>
</feature>
<accession>A0A9J6EDE2</accession>
<comment type="caution">
    <text evidence="9">The sequence shown here is derived from an EMBL/GenBank/DDBJ whole genome shotgun (WGS) entry which is preliminary data.</text>
</comment>
<dbReference type="EMBL" id="JABSTU010000005">
    <property type="protein sequence ID" value="KAH8032507.1"/>
    <property type="molecule type" value="Genomic_DNA"/>
</dbReference>
<evidence type="ECO:0000256" key="8">
    <source>
        <dbReference type="SAM" id="Phobius"/>
    </source>
</evidence>
<evidence type="ECO:0000256" key="5">
    <source>
        <dbReference type="ARBA" id="ARBA00023136"/>
    </source>
</evidence>
<evidence type="ECO:0000313" key="9">
    <source>
        <dbReference type="EMBL" id="KAH8032507.1"/>
    </source>
</evidence>
<dbReference type="GO" id="GO:0005886">
    <property type="term" value="C:plasma membrane"/>
    <property type="evidence" value="ECO:0007669"/>
    <property type="project" value="TreeGrafter"/>
</dbReference>
<feature type="transmembrane region" description="Helical" evidence="8">
    <location>
        <begin position="310"/>
        <end position="330"/>
    </location>
</feature>
<keyword evidence="4 8" id="KW-1133">Transmembrane helix</keyword>
<evidence type="ECO:0000256" key="2">
    <source>
        <dbReference type="ARBA" id="ARBA00007018"/>
    </source>
</evidence>
<dbReference type="Proteomes" id="UP000821866">
    <property type="component" value="Chromosome 3"/>
</dbReference>
<feature type="transmembrane region" description="Helical" evidence="8">
    <location>
        <begin position="151"/>
        <end position="170"/>
    </location>
</feature>
<feature type="transmembrane region" description="Helical" evidence="8">
    <location>
        <begin position="182"/>
        <end position="206"/>
    </location>
</feature>
<dbReference type="GO" id="GO:0046872">
    <property type="term" value="F:metal ion binding"/>
    <property type="evidence" value="ECO:0007669"/>
    <property type="project" value="UniProtKB-KW"/>
</dbReference>
<dbReference type="Pfam" id="PF03006">
    <property type="entry name" value="HlyIII"/>
    <property type="match status" value="1"/>
</dbReference>
<evidence type="ECO:0000256" key="1">
    <source>
        <dbReference type="ARBA" id="ARBA00004141"/>
    </source>
</evidence>